<accession>A0A2V2N692</accession>
<name>A0A2V2N692_9EURY</name>
<gene>
    <name evidence="1" type="ORF">DK846_08420</name>
</gene>
<dbReference type="AlphaFoldDB" id="A0A2V2N692"/>
<organism evidence="1 2">
    <name type="scientific">Methanospirillum lacunae</name>
    <dbReference type="NCBI Taxonomy" id="668570"/>
    <lineage>
        <taxon>Archaea</taxon>
        <taxon>Methanobacteriati</taxon>
        <taxon>Methanobacteriota</taxon>
        <taxon>Stenosarchaea group</taxon>
        <taxon>Methanomicrobia</taxon>
        <taxon>Methanomicrobiales</taxon>
        <taxon>Methanospirillaceae</taxon>
        <taxon>Methanospirillum</taxon>
    </lineage>
</organism>
<dbReference type="RefSeq" id="WP_109968498.1">
    <property type="nucleotide sequence ID" value="NZ_CP176093.1"/>
</dbReference>
<dbReference type="EMBL" id="QGMY01000007">
    <property type="protein sequence ID" value="PWR72008.1"/>
    <property type="molecule type" value="Genomic_DNA"/>
</dbReference>
<sequence>MKTEFFDRYGIRLLMVPLLSFCVSCPMGAVVTPPFDTSVSASSSVANIQNVAYESHLGSTLIGEDENVPAAVKYSVSITGANRTDGQGAEGIAKTRFVVSVLEGRDTDLNASSEHVWRDNTEVAGTIRNLMKNFEYKSGMRI</sequence>
<comment type="caution">
    <text evidence="1">The sequence shown here is derived from an EMBL/GenBank/DDBJ whole genome shotgun (WGS) entry which is preliminary data.</text>
</comment>
<protein>
    <submittedName>
        <fullName evidence="1">Uncharacterized protein</fullName>
    </submittedName>
</protein>
<evidence type="ECO:0000313" key="1">
    <source>
        <dbReference type="EMBL" id="PWR72008.1"/>
    </source>
</evidence>
<proteinExistence type="predicted"/>
<dbReference type="Proteomes" id="UP000245657">
    <property type="component" value="Unassembled WGS sequence"/>
</dbReference>
<evidence type="ECO:0000313" key="2">
    <source>
        <dbReference type="Proteomes" id="UP000245657"/>
    </source>
</evidence>
<dbReference type="GeneID" id="97548131"/>
<keyword evidence="2" id="KW-1185">Reference proteome</keyword>
<dbReference type="OrthoDB" id="117391at2157"/>
<reference evidence="1 2" key="1">
    <citation type="submission" date="2018-05" db="EMBL/GenBank/DDBJ databases">
        <title>Draft genome of Methanospirillum lacunae Ki8-1.</title>
        <authorList>
            <person name="Dueholm M.S."/>
            <person name="Nielsen P.H."/>
            <person name="Bakmann L.F."/>
            <person name="Otzen D.E."/>
        </authorList>
    </citation>
    <scope>NUCLEOTIDE SEQUENCE [LARGE SCALE GENOMIC DNA]</scope>
    <source>
        <strain evidence="1 2">Ki8-1</strain>
    </source>
</reference>